<evidence type="ECO:0000256" key="5">
    <source>
        <dbReference type="ARBA" id="ARBA00019072"/>
    </source>
</evidence>
<comment type="subunit">
    <text evidence="4">Interacts (via C-terminus) with host PPP1CB.</text>
</comment>
<keyword evidence="16" id="KW-1185">Reference proteome</keyword>
<dbReference type="GO" id="GO:0039502">
    <property type="term" value="P:symbiont-mediated suppression of host type I interferon-mediated signaling pathway"/>
    <property type="evidence" value="ECO:0007669"/>
    <property type="project" value="UniProtKB-KW"/>
</dbReference>
<comment type="caution">
    <text evidence="15">The sequence shown here is derived from an EMBL/GenBank/DDBJ whole genome shotgun (WGS) entry which is preliminary data.</text>
</comment>
<proteinExistence type="inferred from homology"/>
<dbReference type="PANTHER" id="PTHR16489">
    <property type="entry name" value="GH11727P"/>
    <property type="match status" value="1"/>
</dbReference>
<comment type="similarity">
    <text evidence="3">Belongs to the PPP1R15 family.</text>
</comment>
<keyword evidence="10" id="KW-0922">Interferon antiviral system evasion</keyword>
<keyword evidence="8" id="KW-1114">Inhibition of host interferon signaling pathway by virus</keyword>
<gene>
    <name evidence="15" type="ORF">O3M35_007697</name>
</gene>
<feature type="domain" description="Protein phosphatase 1 regulatory subunit 15A/B C-terminal" evidence="14">
    <location>
        <begin position="247"/>
        <end position="402"/>
    </location>
</feature>
<evidence type="ECO:0000256" key="9">
    <source>
        <dbReference type="ARBA" id="ARBA00022921"/>
    </source>
</evidence>
<dbReference type="Pfam" id="PF10488">
    <property type="entry name" value="PP1c_bdg"/>
    <property type="match status" value="1"/>
</dbReference>
<evidence type="ECO:0000256" key="2">
    <source>
        <dbReference type="ARBA" id="ARBA00007512"/>
    </source>
</evidence>
<dbReference type="GO" id="GO:0034976">
    <property type="term" value="P:response to endoplasmic reticulum stress"/>
    <property type="evidence" value="ECO:0007669"/>
    <property type="project" value="TreeGrafter"/>
</dbReference>
<dbReference type="PANTHER" id="PTHR16489:SF12">
    <property type="entry name" value="GH11727P"/>
    <property type="match status" value="1"/>
</dbReference>
<dbReference type="GO" id="GO:0000164">
    <property type="term" value="C:protein phosphatase type 1 complex"/>
    <property type="evidence" value="ECO:0007669"/>
    <property type="project" value="TreeGrafter"/>
</dbReference>
<evidence type="ECO:0000259" key="14">
    <source>
        <dbReference type="Pfam" id="PF10488"/>
    </source>
</evidence>
<dbReference type="GO" id="GO:0051246">
    <property type="term" value="P:regulation of protein metabolic process"/>
    <property type="evidence" value="ECO:0007669"/>
    <property type="project" value="UniProtKB-ARBA"/>
</dbReference>
<evidence type="ECO:0000256" key="7">
    <source>
        <dbReference type="ARBA" id="ARBA00022632"/>
    </source>
</evidence>
<evidence type="ECO:0000256" key="10">
    <source>
        <dbReference type="ARBA" id="ARBA00023258"/>
    </source>
</evidence>
<sequence length="409" mass="46969">MPFITNMVLQDWPHKSFTKDFIPQMQNKFVERAFLVGGFVGSKSQAGSTPSRAHISLNDVILEQLLNLGLNLCNDIISVNCNTAKNMMPDKVPFQNFSYNWRSNSTACNNYNWRSNNVSNKSMNATSSYFCEISGRKHCDYYNNKLPKKKNYESDNIKKTTSQVPALTKHSQEELVYEDKDEGGNSIYVYQEVQKSTCEVTKTSMFHVRSRTISDCSVESDDSFIIFEKNDDGDDDENDDVIVGDCDEAEEEEDDDEEEDDEEDDEDNELNLLENDENENEDSSSEDESDICDEVDHLAPVLECHSLKDTPSRIEEANEKWNKVYINLNSSKSPQKVSFASGKQLTHVRTMFTWDYAHRSARKGPWETLALDTCRFRSKIQKLSDIISPILDQNHRKLIFNQRFQTSSS</sequence>
<reference evidence="15 16" key="1">
    <citation type="submission" date="2022-12" db="EMBL/GenBank/DDBJ databases">
        <title>Chromosome-level genome assembly of true bugs.</title>
        <authorList>
            <person name="Ma L."/>
            <person name="Li H."/>
        </authorList>
    </citation>
    <scope>NUCLEOTIDE SEQUENCE [LARGE SCALE GENOMIC DNA]</scope>
    <source>
        <strain evidence="15">Lab_2022b</strain>
    </source>
</reference>
<protein>
    <recommendedName>
        <fullName evidence="5">Protein DP71L</fullName>
    </recommendedName>
    <alternativeName>
        <fullName evidence="12">MyD116 homolog</fullName>
    </alternativeName>
</protein>
<evidence type="ECO:0000313" key="15">
    <source>
        <dbReference type="EMBL" id="KAK9507941.1"/>
    </source>
</evidence>
<comment type="similarity">
    <text evidence="2">Belongs to the asfivirus DP71L family.</text>
</comment>
<evidence type="ECO:0000256" key="1">
    <source>
        <dbReference type="ARBA" id="ARBA00003756"/>
    </source>
</evidence>
<dbReference type="EMBL" id="JAPXFL010000004">
    <property type="protein sequence ID" value="KAK9507941.1"/>
    <property type="molecule type" value="Genomic_DNA"/>
</dbReference>
<dbReference type="AlphaFoldDB" id="A0AAW1DB58"/>
<evidence type="ECO:0000256" key="4">
    <source>
        <dbReference type="ARBA" id="ARBA00011204"/>
    </source>
</evidence>
<accession>A0AAW1DB58</accession>
<evidence type="ECO:0000256" key="13">
    <source>
        <dbReference type="SAM" id="MobiDB-lite"/>
    </source>
</evidence>
<evidence type="ECO:0000256" key="12">
    <source>
        <dbReference type="ARBA" id="ARBA00031298"/>
    </source>
</evidence>
<dbReference type="GO" id="GO:0019888">
    <property type="term" value="F:protein phosphatase regulator activity"/>
    <property type="evidence" value="ECO:0007669"/>
    <property type="project" value="TreeGrafter"/>
</dbReference>
<evidence type="ECO:0000256" key="6">
    <source>
        <dbReference type="ARBA" id="ARBA00022581"/>
    </source>
</evidence>
<dbReference type="InterPro" id="IPR019523">
    <property type="entry name" value="Prot_Pase1_reg-su15A/B_C"/>
</dbReference>
<dbReference type="Proteomes" id="UP001461498">
    <property type="component" value="Unassembled WGS sequence"/>
</dbReference>
<keyword evidence="11" id="KW-0899">Viral immunoevasion</keyword>
<feature type="region of interest" description="Disordered" evidence="13">
    <location>
        <begin position="248"/>
        <end position="290"/>
    </location>
</feature>
<evidence type="ECO:0000313" key="16">
    <source>
        <dbReference type="Proteomes" id="UP001461498"/>
    </source>
</evidence>
<dbReference type="GO" id="GO:0005783">
    <property type="term" value="C:endoplasmic reticulum"/>
    <property type="evidence" value="ECO:0007669"/>
    <property type="project" value="TreeGrafter"/>
</dbReference>
<evidence type="ECO:0000256" key="3">
    <source>
        <dbReference type="ARBA" id="ARBA00010161"/>
    </source>
</evidence>
<comment type="function">
    <text evidence="1">Interacts with the host phosphatase PP1 catalytic subunit (PPP1CB) and recruits it to dephosphorylate EIF2S1/eIF2alpha and therefore restores the host translation that has been shut-down by the host. Also inhibits the EIF2S1/eIF2alpha-ATF4-DDIT3/CHOP pathway.</text>
</comment>
<keyword evidence="9" id="KW-0426">Late protein</keyword>
<evidence type="ECO:0000256" key="11">
    <source>
        <dbReference type="ARBA" id="ARBA00023280"/>
    </source>
</evidence>
<evidence type="ECO:0000256" key="8">
    <source>
        <dbReference type="ARBA" id="ARBA00022830"/>
    </source>
</evidence>
<keyword evidence="6" id="KW-0945">Host-virus interaction</keyword>
<name>A0AAW1DB58_9HEMI</name>
<keyword evidence="7" id="KW-1090">Inhibition of host innate immune response by virus</keyword>
<organism evidence="15 16">
    <name type="scientific">Rhynocoris fuscipes</name>
    <dbReference type="NCBI Taxonomy" id="488301"/>
    <lineage>
        <taxon>Eukaryota</taxon>
        <taxon>Metazoa</taxon>
        <taxon>Ecdysozoa</taxon>
        <taxon>Arthropoda</taxon>
        <taxon>Hexapoda</taxon>
        <taxon>Insecta</taxon>
        <taxon>Pterygota</taxon>
        <taxon>Neoptera</taxon>
        <taxon>Paraneoptera</taxon>
        <taxon>Hemiptera</taxon>
        <taxon>Heteroptera</taxon>
        <taxon>Panheteroptera</taxon>
        <taxon>Cimicomorpha</taxon>
        <taxon>Reduviidae</taxon>
        <taxon>Harpactorinae</taxon>
        <taxon>Harpactorini</taxon>
        <taxon>Rhynocoris</taxon>
    </lineage>
</organism>
<dbReference type="InterPro" id="IPR051254">
    <property type="entry name" value="PPP1R15"/>
</dbReference>